<evidence type="ECO:0000313" key="1">
    <source>
        <dbReference type="EMBL" id="KAA8542819.1"/>
    </source>
</evidence>
<dbReference type="PANTHER" id="PTHR33233:SF17">
    <property type="entry name" value="DUF4283 DOMAIN-CONTAINING PROTEIN"/>
    <property type="match status" value="1"/>
</dbReference>
<name>A0A5J5BJ63_9ASTE</name>
<protein>
    <submittedName>
        <fullName evidence="1">Uncharacterized protein</fullName>
    </submittedName>
</protein>
<sequence length="238" mass="27844">MGHTAPQSWATLFEANRIKENGVQLQHFLDEHMDQEMIFSEQDIAEEVCRWEHALIGYVMSTKLSFKNMLALIRRNWRHIGREGGPWTIDNKPMILKPRSMDFNIENEWVTVVPIWIRFPSLRLHLWSPRALSRMASIVGNPLFADNLIATKETLHYGRLCVEIEVGKELLDHVNIKDFKGNGYSQKIEYKWVPNHCHHCKVFGHRIDQFRIEKKVTERLQMEQDMPSNGSTGTHEGK</sequence>
<accession>A0A5J5BJ63</accession>
<keyword evidence="2" id="KW-1185">Reference proteome</keyword>
<dbReference type="EMBL" id="CM018035">
    <property type="protein sequence ID" value="KAA8542819.1"/>
    <property type="molecule type" value="Genomic_DNA"/>
</dbReference>
<reference evidence="1 2" key="1">
    <citation type="submission" date="2019-09" db="EMBL/GenBank/DDBJ databases">
        <title>A chromosome-level genome assembly of the Chinese tupelo Nyssa sinensis.</title>
        <authorList>
            <person name="Yang X."/>
            <person name="Kang M."/>
            <person name="Yang Y."/>
            <person name="Xiong H."/>
            <person name="Wang M."/>
            <person name="Zhang Z."/>
            <person name="Wang Z."/>
            <person name="Wu H."/>
            <person name="Ma T."/>
            <person name="Liu J."/>
            <person name="Xi Z."/>
        </authorList>
    </citation>
    <scope>NUCLEOTIDE SEQUENCE [LARGE SCALE GENOMIC DNA]</scope>
    <source>
        <strain evidence="1">J267</strain>
        <tissue evidence="1">Leaf</tissue>
    </source>
</reference>
<dbReference type="PANTHER" id="PTHR33233">
    <property type="entry name" value="ENDONUCLEASE/EXONUCLEASE/PHOSPHATASE"/>
    <property type="match status" value="1"/>
</dbReference>
<dbReference type="Proteomes" id="UP000325577">
    <property type="component" value="Linkage Group LG12"/>
</dbReference>
<gene>
    <name evidence="1" type="ORF">F0562_023971</name>
</gene>
<dbReference type="OrthoDB" id="1924068at2759"/>
<evidence type="ECO:0000313" key="2">
    <source>
        <dbReference type="Proteomes" id="UP000325577"/>
    </source>
</evidence>
<dbReference type="AlphaFoldDB" id="A0A5J5BJ63"/>
<organism evidence="1 2">
    <name type="scientific">Nyssa sinensis</name>
    <dbReference type="NCBI Taxonomy" id="561372"/>
    <lineage>
        <taxon>Eukaryota</taxon>
        <taxon>Viridiplantae</taxon>
        <taxon>Streptophyta</taxon>
        <taxon>Embryophyta</taxon>
        <taxon>Tracheophyta</taxon>
        <taxon>Spermatophyta</taxon>
        <taxon>Magnoliopsida</taxon>
        <taxon>eudicotyledons</taxon>
        <taxon>Gunneridae</taxon>
        <taxon>Pentapetalae</taxon>
        <taxon>asterids</taxon>
        <taxon>Cornales</taxon>
        <taxon>Nyssaceae</taxon>
        <taxon>Nyssa</taxon>
    </lineage>
</organism>
<proteinExistence type="predicted"/>